<evidence type="ECO:0000313" key="3">
    <source>
        <dbReference type="EMBL" id="QPC58109.1"/>
    </source>
</evidence>
<dbReference type="EMBL" id="CP064747">
    <property type="protein sequence ID" value="QPC58109.1"/>
    <property type="molecule type" value="Genomic_DNA"/>
</dbReference>
<gene>
    <name evidence="2" type="ORF">FCULG_00001940</name>
    <name evidence="3" type="ORF">HYE67_000340</name>
</gene>
<reference evidence="3" key="2">
    <citation type="submission" date="2020-11" db="EMBL/GenBank/DDBJ databases">
        <title>The chromosome-scale genome resource for two endophytic Fusarium species: F. culmorum and F. pseudograminearum.</title>
        <authorList>
            <person name="Yuan Z."/>
        </authorList>
    </citation>
    <scope>NUCLEOTIDE SEQUENCE</scope>
    <source>
        <strain evidence="3">Class2-1B</strain>
    </source>
</reference>
<evidence type="ECO:0000313" key="2">
    <source>
        <dbReference type="EMBL" id="PTD04084.1"/>
    </source>
</evidence>
<keyword evidence="4" id="KW-1185">Reference proteome</keyword>
<name>A0A2T4GKH8_FUSCU</name>
<sequence>MNGLDAPQRHFITLCIVIEAFITYVGEASFTPSEAAWHRSRPNEMREEVQPRSRQVDAGPPEPSPKIDTPFEKGSRACRRTGSAMRDPLSVIRHSRFHSHGGAALTTGGCYNSVDVCYEPVRKLYCKIDRKRRRRGFEHSTQSQISLGLFIHKI</sequence>
<feature type="compositionally biased region" description="Basic and acidic residues" evidence="1">
    <location>
        <begin position="41"/>
        <end position="55"/>
    </location>
</feature>
<protein>
    <submittedName>
        <fullName evidence="2">Uncharacterized protein</fullName>
    </submittedName>
</protein>
<evidence type="ECO:0000256" key="1">
    <source>
        <dbReference type="SAM" id="MobiDB-lite"/>
    </source>
</evidence>
<feature type="region of interest" description="Disordered" evidence="1">
    <location>
        <begin position="35"/>
        <end position="76"/>
    </location>
</feature>
<dbReference type="EMBL" id="PVEM01000012">
    <property type="protein sequence ID" value="PTD04084.1"/>
    <property type="molecule type" value="Genomic_DNA"/>
</dbReference>
<reference evidence="2 4" key="1">
    <citation type="submission" date="2018-02" db="EMBL/GenBank/DDBJ databases">
        <title>Fusarium culmorum secondary metabolites in fungal-bacterial-plant interactions.</title>
        <authorList>
            <person name="Schmidt R."/>
        </authorList>
    </citation>
    <scope>NUCLEOTIDE SEQUENCE [LARGE SCALE GENOMIC DNA]</scope>
    <source>
        <strain evidence="2 4">PV</strain>
    </source>
</reference>
<dbReference type="Proteomes" id="UP000241587">
    <property type="component" value="Unassembled WGS sequence"/>
</dbReference>
<evidence type="ECO:0000313" key="4">
    <source>
        <dbReference type="Proteomes" id="UP000241587"/>
    </source>
</evidence>
<dbReference type="OrthoDB" id="10537050at2759"/>
<organism evidence="2 4">
    <name type="scientific">Fusarium culmorum</name>
    <dbReference type="NCBI Taxonomy" id="5516"/>
    <lineage>
        <taxon>Eukaryota</taxon>
        <taxon>Fungi</taxon>
        <taxon>Dikarya</taxon>
        <taxon>Ascomycota</taxon>
        <taxon>Pezizomycotina</taxon>
        <taxon>Sordariomycetes</taxon>
        <taxon>Hypocreomycetidae</taxon>
        <taxon>Hypocreales</taxon>
        <taxon>Nectriaceae</taxon>
        <taxon>Fusarium</taxon>
    </lineage>
</organism>
<dbReference type="Proteomes" id="UP000663297">
    <property type="component" value="Chromosome 1"/>
</dbReference>
<dbReference type="AlphaFoldDB" id="A0A2T4GKH8"/>
<accession>A0A2T4GKH8</accession>
<proteinExistence type="predicted"/>